<dbReference type="PROSITE" id="PS51175">
    <property type="entry name" value="CBM6"/>
    <property type="match status" value="1"/>
</dbReference>
<dbReference type="Proteomes" id="UP000255423">
    <property type="component" value="Unassembled WGS sequence"/>
</dbReference>
<sequence length="619" mass="67796">MGMFSKFWQGVVATSMIAAPLAMAKVTIYMLGDSTMQDWADGYYPKQGQGQDFHYWFDVNKAAVVNRGQGGMSLGGGGKDKKGNTAVGYYDMFFKKGCSNGGCIADKLQAGDYVVVQFGINDVNYSTEDFFASNMKKLVSDVRAKGAYPIIMSPIRRLYYDSPTQIHNSYRGYPALNQSLATELNVPFIDMSEMVANYMISVGERYSAQFIFNYATKSEYSNLGSDQTDQVHLQMNGANAFGRIITEQMRAHKDPIVKKLGDYMAPMYQVDVKVSPEGAAEATSLSAYYPKGMTVMLKTIPKSGKKFLGWYDGNGNKVGAPSRSNVKSPYIHTFVMGSASTQFTAVYEGGTAQKYTGDGKALTAFPTTTPKSLDDVTFEPFTPIEGSEETETKVDKDIKKFFDASKPDTAGIGWTQTEWTGYIGDGYFNLDNTNVSFASYKVKFPGAGYVTLAVRYANGGSTDRMFNAYLDHDYYLSAPPTGGWDKWDTAYVVMDAPQGEAELKFMSVTSDGAPNLDAFGFNLDGVCRVGVDCKDAKDSIPTSLQGIKMAARAKLLGDKLLLPERADISVFDMSGSLVVRKAVLAGEVDMSSLVRTNGVYRVVVRQGREKLVATWAKVK</sequence>
<evidence type="ECO:0000313" key="5">
    <source>
        <dbReference type="EMBL" id="SUQ19701.1"/>
    </source>
</evidence>
<accession>A0A380RWL3</accession>
<feature type="signal peptide" evidence="3">
    <location>
        <begin position="1"/>
        <end position="24"/>
    </location>
</feature>
<dbReference type="SUPFAM" id="SSF52266">
    <property type="entry name" value="SGNH hydrolase"/>
    <property type="match status" value="1"/>
</dbReference>
<evidence type="ECO:0000313" key="6">
    <source>
        <dbReference type="Proteomes" id="UP000255423"/>
    </source>
</evidence>
<keyword evidence="3" id="KW-0732">Signal</keyword>
<proteinExistence type="inferred from homology"/>
<dbReference type="AlphaFoldDB" id="A0A380RWL3"/>
<comment type="similarity">
    <text evidence="1">Belongs to the 'GDSL' lipolytic enzyme family.</text>
</comment>
<dbReference type="PANTHER" id="PTHR43695:SF1">
    <property type="entry name" value="RHAMNOGALACTURONAN ACETYLESTERASE"/>
    <property type="match status" value="1"/>
</dbReference>
<reference evidence="5 6" key="1">
    <citation type="submission" date="2017-08" db="EMBL/GenBank/DDBJ databases">
        <authorList>
            <person name="de Groot N.N."/>
        </authorList>
    </citation>
    <scope>NUCLEOTIDE SEQUENCE [LARGE SCALE GENOMIC DNA]</scope>
    <source>
        <strain evidence="5 6">HM2</strain>
    </source>
</reference>
<dbReference type="GO" id="GO:0030246">
    <property type="term" value="F:carbohydrate binding"/>
    <property type="evidence" value="ECO:0007669"/>
    <property type="project" value="InterPro"/>
</dbReference>
<dbReference type="GO" id="GO:0016788">
    <property type="term" value="F:hydrolase activity, acting on ester bonds"/>
    <property type="evidence" value="ECO:0007669"/>
    <property type="project" value="UniProtKB-ARBA"/>
</dbReference>
<dbReference type="InterPro" id="IPR037459">
    <property type="entry name" value="RhgT-like"/>
</dbReference>
<evidence type="ECO:0000256" key="3">
    <source>
        <dbReference type="SAM" id="SignalP"/>
    </source>
</evidence>
<dbReference type="InterPro" id="IPR008979">
    <property type="entry name" value="Galactose-bd-like_sf"/>
</dbReference>
<evidence type="ECO:0000256" key="1">
    <source>
        <dbReference type="ARBA" id="ARBA00008668"/>
    </source>
</evidence>
<gene>
    <name evidence="5" type="ORF">SAMN05661053_0941</name>
</gene>
<dbReference type="Gene3D" id="2.60.120.260">
    <property type="entry name" value="Galactose-binding domain-like"/>
    <property type="match status" value="1"/>
</dbReference>
<dbReference type="EMBL" id="UHJL01000001">
    <property type="protein sequence ID" value="SUQ19701.1"/>
    <property type="molecule type" value="Genomic_DNA"/>
</dbReference>
<dbReference type="InterPro" id="IPR036514">
    <property type="entry name" value="SGNH_hydro_sf"/>
</dbReference>
<name>A0A380RWL3_FIBSU</name>
<evidence type="ECO:0000256" key="2">
    <source>
        <dbReference type="ARBA" id="ARBA00022801"/>
    </source>
</evidence>
<feature type="chain" id="PRO_5016715387" evidence="3">
    <location>
        <begin position="25"/>
        <end position="619"/>
    </location>
</feature>
<dbReference type="SUPFAM" id="SSF49785">
    <property type="entry name" value="Galactose-binding domain-like"/>
    <property type="match status" value="1"/>
</dbReference>
<dbReference type="RefSeq" id="WP_109572264.1">
    <property type="nucleotide sequence ID" value="NZ_UHJL01000001.1"/>
</dbReference>
<dbReference type="PANTHER" id="PTHR43695">
    <property type="entry name" value="PUTATIVE (AFU_ORTHOLOGUE AFUA_2G17250)-RELATED"/>
    <property type="match status" value="1"/>
</dbReference>
<feature type="domain" description="CBM6" evidence="4">
    <location>
        <begin position="392"/>
        <end position="522"/>
    </location>
</feature>
<dbReference type="Gene3D" id="3.40.50.1110">
    <property type="entry name" value="SGNH hydrolase"/>
    <property type="match status" value="1"/>
</dbReference>
<dbReference type="Pfam" id="PF13472">
    <property type="entry name" value="Lipase_GDSL_2"/>
    <property type="match status" value="1"/>
</dbReference>
<dbReference type="InterPro" id="IPR013830">
    <property type="entry name" value="SGNH_hydro"/>
</dbReference>
<organism evidence="5 6">
    <name type="scientific">Fibrobacter succinogenes</name>
    <name type="common">Bacteroides succinogenes</name>
    <dbReference type="NCBI Taxonomy" id="833"/>
    <lineage>
        <taxon>Bacteria</taxon>
        <taxon>Pseudomonadati</taxon>
        <taxon>Fibrobacterota</taxon>
        <taxon>Fibrobacteria</taxon>
        <taxon>Fibrobacterales</taxon>
        <taxon>Fibrobacteraceae</taxon>
        <taxon>Fibrobacter</taxon>
    </lineage>
</organism>
<evidence type="ECO:0000259" key="4">
    <source>
        <dbReference type="PROSITE" id="PS51175"/>
    </source>
</evidence>
<keyword evidence="2" id="KW-0378">Hydrolase</keyword>
<protein>
    <submittedName>
        <fullName evidence="5">Lysophospholipase L1</fullName>
    </submittedName>
</protein>
<dbReference type="InterPro" id="IPR005084">
    <property type="entry name" value="CBM6"/>
</dbReference>